<dbReference type="GO" id="GO:0000160">
    <property type="term" value="P:phosphorelay signal transduction system"/>
    <property type="evidence" value="ECO:0007669"/>
    <property type="project" value="InterPro"/>
</dbReference>
<dbReference type="EMBL" id="BJVJ01000056">
    <property type="protein sequence ID" value="GEL25503.1"/>
    <property type="molecule type" value="Genomic_DNA"/>
</dbReference>
<feature type="domain" description="OmpR/PhoB-type" evidence="3">
    <location>
        <begin position="282"/>
        <end position="375"/>
    </location>
</feature>
<accession>A0A511DMM5</accession>
<dbReference type="GO" id="GO:0006355">
    <property type="term" value="P:regulation of DNA-templated transcription"/>
    <property type="evidence" value="ECO:0007669"/>
    <property type="project" value="InterPro"/>
</dbReference>
<dbReference type="InterPro" id="IPR016032">
    <property type="entry name" value="Sig_transdc_resp-reg_C-effctor"/>
</dbReference>
<evidence type="ECO:0000256" key="2">
    <source>
        <dbReference type="PROSITE-ProRule" id="PRU01091"/>
    </source>
</evidence>
<evidence type="ECO:0000259" key="3">
    <source>
        <dbReference type="PROSITE" id="PS51755"/>
    </source>
</evidence>
<dbReference type="Gene3D" id="3.40.50.10090">
    <property type="match status" value="2"/>
</dbReference>
<dbReference type="SUPFAM" id="SSF46894">
    <property type="entry name" value="C-terminal effector domain of the bipartite response regulators"/>
    <property type="match status" value="1"/>
</dbReference>
<dbReference type="GO" id="GO:0006780">
    <property type="term" value="P:uroporphyrinogen III biosynthetic process"/>
    <property type="evidence" value="ECO:0007669"/>
    <property type="project" value="InterPro"/>
</dbReference>
<dbReference type="GO" id="GO:0004852">
    <property type="term" value="F:uroporphyrinogen-III synthase activity"/>
    <property type="evidence" value="ECO:0007669"/>
    <property type="project" value="InterPro"/>
</dbReference>
<organism evidence="4 5">
    <name type="scientific">Pseudonocardia sulfidoxydans NBRC 16205</name>
    <dbReference type="NCBI Taxonomy" id="1223511"/>
    <lineage>
        <taxon>Bacteria</taxon>
        <taxon>Bacillati</taxon>
        <taxon>Actinomycetota</taxon>
        <taxon>Actinomycetes</taxon>
        <taxon>Pseudonocardiales</taxon>
        <taxon>Pseudonocardiaceae</taxon>
        <taxon>Pseudonocardia</taxon>
    </lineage>
</organism>
<dbReference type="InterPro" id="IPR003754">
    <property type="entry name" value="4pyrrol_synth_uPrphyn_synth"/>
</dbReference>
<dbReference type="Pfam" id="PF02602">
    <property type="entry name" value="HEM4"/>
    <property type="match status" value="1"/>
</dbReference>
<evidence type="ECO:0000256" key="1">
    <source>
        <dbReference type="ARBA" id="ARBA00023125"/>
    </source>
</evidence>
<evidence type="ECO:0000313" key="4">
    <source>
        <dbReference type="EMBL" id="GEL25503.1"/>
    </source>
</evidence>
<dbReference type="Proteomes" id="UP000321685">
    <property type="component" value="Unassembled WGS sequence"/>
</dbReference>
<dbReference type="PANTHER" id="PTHR40082:SF1">
    <property type="entry name" value="BLR5956 PROTEIN"/>
    <property type="match status" value="1"/>
</dbReference>
<evidence type="ECO:0000313" key="5">
    <source>
        <dbReference type="Proteomes" id="UP000321685"/>
    </source>
</evidence>
<proteinExistence type="predicted"/>
<reference evidence="4 5" key="1">
    <citation type="submission" date="2019-07" db="EMBL/GenBank/DDBJ databases">
        <title>Whole genome shotgun sequence of Pseudonocardia sulfidoxydans NBRC 16205.</title>
        <authorList>
            <person name="Hosoyama A."/>
            <person name="Uohara A."/>
            <person name="Ohji S."/>
            <person name="Ichikawa N."/>
        </authorList>
    </citation>
    <scope>NUCLEOTIDE SEQUENCE [LARGE SCALE GENOMIC DNA]</scope>
    <source>
        <strain evidence="4 5">NBRC 16205</strain>
    </source>
</reference>
<feature type="DNA-binding region" description="OmpR/PhoB-type" evidence="2">
    <location>
        <begin position="282"/>
        <end position="375"/>
    </location>
</feature>
<dbReference type="InterPro" id="IPR036388">
    <property type="entry name" value="WH-like_DNA-bd_sf"/>
</dbReference>
<dbReference type="AlphaFoldDB" id="A0A511DMM5"/>
<name>A0A511DMM5_9PSEU</name>
<dbReference type="InterPro" id="IPR001867">
    <property type="entry name" value="OmpR/PhoB-type_DNA-bd"/>
</dbReference>
<dbReference type="Gene3D" id="1.10.10.10">
    <property type="entry name" value="Winged helix-like DNA-binding domain superfamily/Winged helix DNA-binding domain"/>
    <property type="match status" value="1"/>
</dbReference>
<dbReference type="CDD" id="cd06578">
    <property type="entry name" value="HemD"/>
    <property type="match status" value="1"/>
</dbReference>
<dbReference type="PROSITE" id="PS51755">
    <property type="entry name" value="OMPR_PHOB"/>
    <property type="match status" value="1"/>
</dbReference>
<protein>
    <submittedName>
        <fullName evidence="4">Uroporphyrinogen-III synthase</fullName>
    </submittedName>
</protein>
<keyword evidence="5" id="KW-1185">Reference proteome</keyword>
<gene>
    <name evidence="4" type="ORF">PSU4_44570</name>
</gene>
<dbReference type="Pfam" id="PF00486">
    <property type="entry name" value="Trans_reg_C"/>
    <property type="match status" value="1"/>
</dbReference>
<dbReference type="SMART" id="SM00862">
    <property type="entry name" value="Trans_reg_C"/>
    <property type="match status" value="1"/>
</dbReference>
<dbReference type="NCBIfam" id="NF005568">
    <property type="entry name" value="PRK07239.1"/>
    <property type="match status" value="1"/>
</dbReference>
<dbReference type="PANTHER" id="PTHR40082">
    <property type="entry name" value="BLR5956 PROTEIN"/>
    <property type="match status" value="1"/>
</dbReference>
<keyword evidence="1 2" id="KW-0238">DNA-binding</keyword>
<comment type="caution">
    <text evidence="4">The sequence shown here is derived from an EMBL/GenBank/DDBJ whole genome shotgun (WGS) entry which is preliminary data.</text>
</comment>
<dbReference type="GO" id="GO:0003677">
    <property type="term" value="F:DNA binding"/>
    <property type="evidence" value="ECO:0007669"/>
    <property type="project" value="UniProtKB-UniRule"/>
</dbReference>
<dbReference type="InterPro" id="IPR039793">
    <property type="entry name" value="UROS/Hem4"/>
</dbReference>
<dbReference type="CDD" id="cd00383">
    <property type="entry name" value="trans_reg_C"/>
    <property type="match status" value="1"/>
</dbReference>
<dbReference type="InterPro" id="IPR036108">
    <property type="entry name" value="4pyrrol_syn_uPrphyn_synt_sf"/>
</dbReference>
<sequence>MVAVAGQRGDAAVPALAGFTVGVTAARRADELATMLERRGAVVQHGPALRIVPLADDAQLLESTRALLARPPDVTVATTGIGFRGWIEAAEGWGLGTELVTVLGKGTVLARGPKARGAIRASGLTDAWSPESESSAEVLDHLLESGVDGLRIAVQLHGEPLPDMAEALVMAGAEVVEVPVYRWLPPLDIGPLDRLTDAVLTGGIDILTFTSAPAAASLLARAGARGLREDVLTALRGPVLAMCVGPVTAAPLQDLDVPTVQPHRSRLGAMVRELEAVAPARARWLPVAGHVLELRGHAVLVDGALRPVPPTGMTLLRVLARRPGRVVARAELLRALPGGGDDEHAVETAVARLRAALGEPKLVQTVVKRGYRLALDPTAGPVPVGGHCGGSR</sequence>
<dbReference type="SUPFAM" id="SSF69618">
    <property type="entry name" value="HemD-like"/>
    <property type="match status" value="1"/>
</dbReference>